<dbReference type="AlphaFoldDB" id="A0A9N7VVL6"/>
<reference evidence="2" key="1">
    <citation type="submission" date="2020-03" db="EMBL/GenBank/DDBJ databases">
        <authorList>
            <person name="Weist P."/>
        </authorList>
    </citation>
    <scope>NUCLEOTIDE SEQUENCE</scope>
</reference>
<dbReference type="EMBL" id="CADEAL010004236">
    <property type="protein sequence ID" value="CAB1455035.1"/>
    <property type="molecule type" value="Genomic_DNA"/>
</dbReference>
<feature type="region of interest" description="Disordered" evidence="1">
    <location>
        <begin position="84"/>
        <end position="120"/>
    </location>
</feature>
<accession>A0A9N7VVL6</accession>
<evidence type="ECO:0000313" key="2">
    <source>
        <dbReference type="EMBL" id="CAB1455035.1"/>
    </source>
</evidence>
<feature type="compositionally biased region" description="Polar residues" evidence="1">
    <location>
        <begin position="63"/>
        <end position="72"/>
    </location>
</feature>
<feature type="region of interest" description="Disordered" evidence="1">
    <location>
        <begin position="51"/>
        <end position="72"/>
    </location>
</feature>
<keyword evidence="3" id="KW-1185">Reference proteome</keyword>
<evidence type="ECO:0000313" key="3">
    <source>
        <dbReference type="Proteomes" id="UP001153269"/>
    </source>
</evidence>
<protein>
    <submittedName>
        <fullName evidence="2">Uncharacterized protein</fullName>
    </submittedName>
</protein>
<sequence length="120" mass="13026">MPSCVGVVYAVWPSDAMPPPQPITAISPCSAPIGESPATVKDPAALQLWPESGPPSARVPRGTVSSDDNTCSYYVTSRAGRLQSFRWRRKDEKGEEEEMEEGEEEEKEEGEEEGGGNERG</sequence>
<gene>
    <name evidence="2" type="ORF">PLEPLA_LOCUS42805</name>
</gene>
<dbReference type="Proteomes" id="UP001153269">
    <property type="component" value="Unassembled WGS sequence"/>
</dbReference>
<comment type="caution">
    <text evidence="2">The sequence shown here is derived from an EMBL/GenBank/DDBJ whole genome shotgun (WGS) entry which is preliminary data.</text>
</comment>
<feature type="compositionally biased region" description="Acidic residues" evidence="1">
    <location>
        <begin position="94"/>
        <end position="120"/>
    </location>
</feature>
<organism evidence="2 3">
    <name type="scientific">Pleuronectes platessa</name>
    <name type="common">European plaice</name>
    <dbReference type="NCBI Taxonomy" id="8262"/>
    <lineage>
        <taxon>Eukaryota</taxon>
        <taxon>Metazoa</taxon>
        <taxon>Chordata</taxon>
        <taxon>Craniata</taxon>
        <taxon>Vertebrata</taxon>
        <taxon>Euteleostomi</taxon>
        <taxon>Actinopterygii</taxon>
        <taxon>Neopterygii</taxon>
        <taxon>Teleostei</taxon>
        <taxon>Neoteleostei</taxon>
        <taxon>Acanthomorphata</taxon>
        <taxon>Carangaria</taxon>
        <taxon>Pleuronectiformes</taxon>
        <taxon>Pleuronectoidei</taxon>
        <taxon>Pleuronectidae</taxon>
        <taxon>Pleuronectes</taxon>
    </lineage>
</organism>
<name>A0A9N7VVL6_PLEPL</name>
<evidence type="ECO:0000256" key="1">
    <source>
        <dbReference type="SAM" id="MobiDB-lite"/>
    </source>
</evidence>
<proteinExistence type="predicted"/>